<feature type="transmembrane region" description="Helical" evidence="5">
    <location>
        <begin position="63"/>
        <end position="80"/>
    </location>
</feature>
<evidence type="ECO:0000313" key="6">
    <source>
        <dbReference type="EMBL" id="MBM3117473.1"/>
    </source>
</evidence>
<keyword evidence="7" id="KW-1185">Reference proteome</keyword>
<feature type="transmembrane region" description="Helical" evidence="5">
    <location>
        <begin position="32"/>
        <end position="57"/>
    </location>
</feature>
<proteinExistence type="predicted"/>
<comment type="caution">
    <text evidence="6">The sequence shown here is derived from an EMBL/GenBank/DDBJ whole genome shotgun (WGS) entry which is preliminary data.</text>
</comment>
<dbReference type="PANTHER" id="PTHR30249">
    <property type="entry name" value="PUTATIVE SEROTONIN TRANSPORTER"/>
    <property type="match status" value="1"/>
</dbReference>
<name>A0ABS2BQY8_9NEIS</name>
<evidence type="ECO:0000256" key="4">
    <source>
        <dbReference type="ARBA" id="ARBA00023136"/>
    </source>
</evidence>
<evidence type="ECO:0000256" key="1">
    <source>
        <dbReference type="ARBA" id="ARBA00004141"/>
    </source>
</evidence>
<feature type="transmembrane region" description="Helical" evidence="5">
    <location>
        <begin position="92"/>
        <end position="111"/>
    </location>
</feature>
<keyword evidence="2 5" id="KW-0812">Transmembrane</keyword>
<feature type="transmembrane region" description="Helical" evidence="5">
    <location>
        <begin position="204"/>
        <end position="227"/>
    </location>
</feature>
<sequence length="228" mass="24540">MESSPLALISLVLTIAVYYGCKWLYRRHRRIWFAPILLAPLILGAIVLLAGIPYPVYNADARWLVWLLGPTTIAFAVPIYDQRDIIRRNPLTLTIGVIAGVVLGIGSSYLLSRLFQLPDEVTHSLLSRSVSTPFAVVATDAFGGSRELTSLFVVVTGVFGMAIGETVMRLLPLRSRMARGAMFGAASHGAGTAKAREIGDEEGVVASLTMTMAGIAMVLISPLLGAWL</sequence>
<organism evidence="6 7">
    <name type="scientific">Jeongeupia naejangsanensis</name>
    <dbReference type="NCBI Taxonomy" id="613195"/>
    <lineage>
        <taxon>Bacteria</taxon>
        <taxon>Pseudomonadati</taxon>
        <taxon>Pseudomonadota</taxon>
        <taxon>Betaproteobacteria</taxon>
        <taxon>Neisseriales</taxon>
        <taxon>Chitinibacteraceae</taxon>
        <taxon>Jeongeupia</taxon>
    </lineage>
</organism>
<evidence type="ECO:0000256" key="2">
    <source>
        <dbReference type="ARBA" id="ARBA00022692"/>
    </source>
</evidence>
<dbReference type="EMBL" id="JAESND010000010">
    <property type="protein sequence ID" value="MBM3117473.1"/>
    <property type="molecule type" value="Genomic_DNA"/>
</dbReference>
<evidence type="ECO:0000256" key="3">
    <source>
        <dbReference type="ARBA" id="ARBA00022989"/>
    </source>
</evidence>
<dbReference type="Proteomes" id="UP000809431">
    <property type="component" value="Unassembled WGS sequence"/>
</dbReference>
<dbReference type="RefSeq" id="WP_203539689.1">
    <property type="nucleotide sequence ID" value="NZ_JAESND010000010.1"/>
</dbReference>
<keyword evidence="3 5" id="KW-1133">Transmembrane helix</keyword>
<feature type="transmembrane region" description="Helical" evidence="5">
    <location>
        <begin position="151"/>
        <end position="171"/>
    </location>
</feature>
<evidence type="ECO:0000313" key="7">
    <source>
        <dbReference type="Proteomes" id="UP000809431"/>
    </source>
</evidence>
<comment type="subcellular location">
    <subcellularLocation>
        <location evidence="1">Membrane</location>
        <topology evidence="1">Multi-pass membrane protein</topology>
    </subcellularLocation>
</comment>
<accession>A0ABS2BQY8</accession>
<dbReference type="PANTHER" id="PTHR30249:SF16">
    <property type="entry name" value="INNER MEMBRANE PROTEIN"/>
    <property type="match status" value="1"/>
</dbReference>
<dbReference type="InterPro" id="IPR007300">
    <property type="entry name" value="CidB/LrgB"/>
</dbReference>
<protein>
    <submittedName>
        <fullName evidence="6">LrgB family protein</fullName>
    </submittedName>
</protein>
<gene>
    <name evidence="6" type="ORF">JMJ54_16680</name>
</gene>
<dbReference type="Pfam" id="PF04172">
    <property type="entry name" value="LrgB"/>
    <property type="match status" value="1"/>
</dbReference>
<reference evidence="6 7" key="1">
    <citation type="submission" date="2021-01" db="EMBL/GenBank/DDBJ databases">
        <title>Draft Genome Sequence and Polyhydroxyalkanoate Biosynthetic Potential of Jeongeupia naejangsanensis Type Strain DSM 24253.</title>
        <authorList>
            <person name="Turrini P."/>
            <person name="Artuso I."/>
            <person name="Lugli G.A."/>
            <person name="Frangipani E."/>
            <person name="Ventura M."/>
            <person name="Visca P."/>
        </authorList>
    </citation>
    <scope>NUCLEOTIDE SEQUENCE [LARGE SCALE GENOMIC DNA]</scope>
    <source>
        <strain evidence="6 7">DSM 24253</strain>
    </source>
</reference>
<evidence type="ECO:0000256" key="5">
    <source>
        <dbReference type="SAM" id="Phobius"/>
    </source>
</evidence>
<keyword evidence="4 5" id="KW-0472">Membrane</keyword>
<feature type="transmembrane region" description="Helical" evidence="5">
    <location>
        <begin position="6"/>
        <end position="25"/>
    </location>
</feature>